<dbReference type="Proteomes" id="UP000021053">
    <property type="component" value="Unassembled WGS sequence"/>
</dbReference>
<dbReference type="SUPFAM" id="SSF53756">
    <property type="entry name" value="UDP-Glycosyltransferase/glycogen phosphorylase"/>
    <property type="match status" value="1"/>
</dbReference>
<reference evidence="1 2" key="1">
    <citation type="submission" date="2013-07" db="EMBL/GenBank/DDBJ databases">
        <authorList>
            <consortium name="DOE Joint Genome Institute"/>
            <person name="Eisen J."/>
            <person name="Huntemann M."/>
            <person name="Han J."/>
            <person name="Chen A."/>
            <person name="Kyrpides N."/>
            <person name="Mavromatis K."/>
            <person name="Markowitz V."/>
            <person name="Palaniappan K."/>
            <person name="Ivanova N."/>
            <person name="Schaumberg A."/>
            <person name="Pati A."/>
            <person name="Liolios K."/>
            <person name="Nordberg H.P."/>
            <person name="Cantor M.N."/>
            <person name="Hua S.X."/>
            <person name="Woyke T."/>
        </authorList>
    </citation>
    <scope>NUCLEOTIDE SEQUENCE [LARGE SCALE GENOMIC DNA]</scope>
    <source>
        <strain evidence="1 2">DSM 44712</strain>
    </source>
</reference>
<dbReference type="RefSeq" id="WP_035852533.1">
    <property type="nucleotide sequence ID" value="NZ_KK073874.1"/>
</dbReference>
<keyword evidence="2" id="KW-1185">Reference proteome</keyword>
<dbReference type="HOGENOM" id="CLU_709637_0_0_11"/>
<evidence type="ECO:0008006" key="3">
    <source>
        <dbReference type="Google" id="ProtNLM"/>
    </source>
</evidence>
<evidence type="ECO:0000313" key="1">
    <source>
        <dbReference type="EMBL" id="EXG82614.1"/>
    </source>
</evidence>
<protein>
    <recommendedName>
        <fullName evidence="3">Glycosyltransferase</fullName>
    </recommendedName>
</protein>
<comment type="caution">
    <text evidence="1">The sequence shown here is derived from an EMBL/GenBank/DDBJ whole genome shotgun (WGS) entry which is preliminary data.</text>
</comment>
<sequence length="390" mass="43673">MAEAADTLRYDVVILSANFHIGRFQTGAGYRCLELALSLHDLGTRVAIVAPGATDFDDLPVDVLDRETLTPDDILACARVFLFCLREDPDLIEFLAGHDRSLIYDSYLSPVEQLTFASVVRMEDDQQKENYFHGVIRTHTRFNELACSYLVGEPQEKLLKLGELINTFQVRPADHVSLGDTILPLPVVSYHRRSLPTGSLEPTGDTFLWNGGLYNHYDGVDLLIDAVTALRESGRDVRFRFLYPGEHTLAHQRIVRRKTDEHLPYVELGAPPDFSAKAAILASCRALVLTYGSVLQMHLFLSMRMREMLVYEKPMIVSRPGAIGAFVEEHGVGLVVDNTVGAVRDAMERLVVDASLYDALRDNIRRLKKRYDMANFVPPIARLITVANAG</sequence>
<dbReference type="OrthoDB" id="3662945at2"/>
<dbReference type="Gene3D" id="3.40.50.2000">
    <property type="entry name" value="Glycogen Phosphorylase B"/>
    <property type="match status" value="1"/>
</dbReference>
<proteinExistence type="predicted"/>
<name>A0A010ZV90_9ACTN</name>
<gene>
    <name evidence="1" type="ORF">CryarDRAFT_3809</name>
</gene>
<dbReference type="AlphaFoldDB" id="A0A010ZV90"/>
<dbReference type="Pfam" id="PF13692">
    <property type="entry name" value="Glyco_trans_1_4"/>
    <property type="match status" value="1"/>
</dbReference>
<evidence type="ECO:0000313" key="2">
    <source>
        <dbReference type="Proteomes" id="UP000021053"/>
    </source>
</evidence>
<dbReference type="EMBL" id="JFBT01000001">
    <property type="protein sequence ID" value="EXG82614.1"/>
    <property type="molecule type" value="Genomic_DNA"/>
</dbReference>
<accession>A0A010ZV90</accession>
<organism evidence="1 2">
    <name type="scientific">Cryptosporangium arvum DSM 44712</name>
    <dbReference type="NCBI Taxonomy" id="927661"/>
    <lineage>
        <taxon>Bacteria</taxon>
        <taxon>Bacillati</taxon>
        <taxon>Actinomycetota</taxon>
        <taxon>Actinomycetes</taxon>
        <taxon>Cryptosporangiales</taxon>
        <taxon>Cryptosporangiaceae</taxon>
        <taxon>Cryptosporangium</taxon>
    </lineage>
</organism>